<feature type="region of interest" description="Disordered" evidence="1">
    <location>
        <begin position="1"/>
        <end position="26"/>
    </location>
</feature>
<accession>A0A1A9NBA3</accession>
<dbReference type="Gene3D" id="3.30.470.20">
    <property type="entry name" value="ATP-grasp fold, B domain"/>
    <property type="match status" value="1"/>
</dbReference>
<protein>
    <submittedName>
        <fullName evidence="2">Uncharacterized protein</fullName>
    </submittedName>
</protein>
<name>A0A1A9NBA3_9BURK</name>
<sequence length="101" mass="10887">MRRRGPGQDARQCEWRGGGGEPWPVTEGQLKVGGHASEGRMYAGHRARGFLASTGALRHLRRPEGVECAMDETELREPCGTDGKRLDYVGVAGKVGLIGGR</sequence>
<dbReference type="Proteomes" id="UP000078116">
    <property type="component" value="Unassembled WGS sequence"/>
</dbReference>
<evidence type="ECO:0000313" key="3">
    <source>
        <dbReference type="Proteomes" id="UP000078116"/>
    </source>
</evidence>
<gene>
    <name evidence="2" type="ORF">A6V37_38035</name>
</gene>
<comment type="caution">
    <text evidence="2">The sequence shown here is derived from an EMBL/GenBank/DDBJ whole genome shotgun (WGS) entry which is preliminary data.</text>
</comment>
<dbReference type="EMBL" id="LXKA01000156">
    <property type="protein sequence ID" value="OAJ62680.1"/>
    <property type="molecule type" value="Genomic_DNA"/>
</dbReference>
<proteinExistence type="predicted"/>
<dbReference type="AlphaFoldDB" id="A0A1A9NBA3"/>
<evidence type="ECO:0000313" key="2">
    <source>
        <dbReference type="EMBL" id="OAJ62680.1"/>
    </source>
</evidence>
<evidence type="ECO:0000256" key="1">
    <source>
        <dbReference type="SAM" id="MobiDB-lite"/>
    </source>
</evidence>
<organism evidence="2 3">
    <name type="scientific">Paraburkholderia ginsengiterrae</name>
    <dbReference type="NCBI Taxonomy" id="1462993"/>
    <lineage>
        <taxon>Bacteria</taxon>
        <taxon>Pseudomonadati</taxon>
        <taxon>Pseudomonadota</taxon>
        <taxon>Betaproteobacteria</taxon>
        <taxon>Burkholderiales</taxon>
        <taxon>Burkholderiaceae</taxon>
        <taxon>Paraburkholderia</taxon>
    </lineage>
</organism>
<reference evidence="2 3" key="1">
    <citation type="submission" date="2016-04" db="EMBL/GenBank/DDBJ databases">
        <title>Reclassification of Paraburkholderia panaciterrae (Farh et al. 2015) Dobritsa &amp; Samadpour 2016 as a later homotypic synonym of Paraburkholderia ginsengiterrae (Farh et al. 2015) Dobritsa &amp; Samadpour 2016.</title>
        <authorList>
            <person name="Dobritsa A.P."/>
            <person name="Kutumbaka K."/>
            <person name="Samadpour M."/>
        </authorList>
    </citation>
    <scope>NUCLEOTIDE SEQUENCE [LARGE SCALE GENOMIC DNA]</scope>
    <source>
        <strain evidence="2 3">DCY85</strain>
    </source>
</reference>